<dbReference type="Proteomes" id="UP001497457">
    <property type="component" value="Chromosome 17b"/>
</dbReference>
<organism evidence="2 3">
    <name type="scientific">Urochloa decumbens</name>
    <dbReference type="NCBI Taxonomy" id="240449"/>
    <lineage>
        <taxon>Eukaryota</taxon>
        <taxon>Viridiplantae</taxon>
        <taxon>Streptophyta</taxon>
        <taxon>Embryophyta</taxon>
        <taxon>Tracheophyta</taxon>
        <taxon>Spermatophyta</taxon>
        <taxon>Magnoliopsida</taxon>
        <taxon>Liliopsida</taxon>
        <taxon>Poales</taxon>
        <taxon>Poaceae</taxon>
        <taxon>PACMAD clade</taxon>
        <taxon>Panicoideae</taxon>
        <taxon>Panicodae</taxon>
        <taxon>Paniceae</taxon>
        <taxon>Melinidinae</taxon>
        <taxon>Urochloa</taxon>
    </lineage>
</organism>
<name>A0ABC8YTA0_9POAL</name>
<reference evidence="2" key="1">
    <citation type="submission" date="2024-10" db="EMBL/GenBank/DDBJ databases">
        <authorList>
            <person name="Ryan C."/>
        </authorList>
    </citation>
    <scope>NUCLEOTIDE SEQUENCE [LARGE SCALE GENOMIC DNA]</scope>
</reference>
<sequence>MARIKRHDTRRLWRRSREEKRRLSEGGGGTARQQTSEAVDDQSDSDLKVSLEDLTADEIDRAYHCVIHFDEVYGSLLLKEKEIRDNIEKLCQLKASVEEKIANLKVVIRSPDSQSIKKVKAAMRTSSEIQESIISLEQDLTRVRLNQTVAEANYSSCARVVNEDVNGLGDDLLFGFIGHVFR</sequence>
<evidence type="ECO:0000313" key="3">
    <source>
        <dbReference type="Proteomes" id="UP001497457"/>
    </source>
</evidence>
<keyword evidence="3" id="KW-1185">Reference proteome</keyword>
<evidence type="ECO:0000313" key="2">
    <source>
        <dbReference type="EMBL" id="CAL4946246.1"/>
    </source>
</evidence>
<protein>
    <submittedName>
        <fullName evidence="2">Uncharacterized protein</fullName>
    </submittedName>
</protein>
<feature type="compositionally biased region" description="Basic and acidic residues" evidence="1">
    <location>
        <begin position="15"/>
        <end position="24"/>
    </location>
</feature>
<gene>
    <name evidence="2" type="ORF">URODEC1_LOCUS35961</name>
</gene>
<feature type="region of interest" description="Disordered" evidence="1">
    <location>
        <begin position="1"/>
        <end position="44"/>
    </location>
</feature>
<proteinExistence type="predicted"/>
<feature type="compositionally biased region" description="Basic residues" evidence="1">
    <location>
        <begin position="1"/>
        <end position="14"/>
    </location>
</feature>
<dbReference type="AlphaFoldDB" id="A0ABC8YTA0"/>
<accession>A0ABC8YTA0</accession>
<dbReference type="EMBL" id="OZ075127">
    <property type="protein sequence ID" value="CAL4946246.1"/>
    <property type="molecule type" value="Genomic_DNA"/>
</dbReference>
<evidence type="ECO:0000256" key="1">
    <source>
        <dbReference type="SAM" id="MobiDB-lite"/>
    </source>
</evidence>